<gene>
    <name evidence="1" type="ORF">LCGC14_1895570</name>
</gene>
<organism evidence="1">
    <name type="scientific">marine sediment metagenome</name>
    <dbReference type="NCBI Taxonomy" id="412755"/>
    <lineage>
        <taxon>unclassified sequences</taxon>
        <taxon>metagenomes</taxon>
        <taxon>ecological metagenomes</taxon>
    </lineage>
</organism>
<evidence type="ECO:0000313" key="1">
    <source>
        <dbReference type="EMBL" id="KKL91350.1"/>
    </source>
</evidence>
<name>A0A0F9IC23_9ZZZZ</name>
<reference evidence="1" key="1">
    <citation type="journal article" date="2015" name="Nature">
        <title>Complex archaea that bridge the gap between prokaryotes and eukaryotes.</title>
        <authorList>
            <person name="Spang A."/>
            <person name="Saw J.H."/>
            <person name="Jorgensen S.L."/>
            <person name="Zaremba-Niedzwiedzka K."/>
            <person name="Martijn J."/>
            <person name="Lind A.E."/>
            <person name="van Eijk R."/>
            <person name="Schleper C."/>
            <person name="Guy L."/>
            <person name="Ettema T.J."/>
        </authorList>
    </citation>
    <scope>NUCLEOTIDE SEQUENCE</scope>
</reference>
<dbReference type="EMBL" id="LAZR01019756">
    <property type="protein sequence ID" value="KKL91350.1"/>
    <property type="molecule type" value="Genomic_DNA"/>
</dbReference>
<dbReference type="AlphaFoldDB" id="A0A0F9IC23"/>
<sequence length="243" mass="27149">MGIVNFLADQLLPDSQTERFTFKKFDGKALADAALAGTMISNKDIVTVTLKINPQELTVDGKKVTSKIATNRPGRFIILDWGNDLKILGISGVTGNLLPDIMTKGLDPLSGPIGDLWNTIGTHTGDTSHGQYKSAMNQASQIANQLMTAGLSYYDLLDLSPKYRAFKRLQEDIYENFDADVDILTLEIGPQIFRGHFNDFKFTISAETQWNWKFNMTFVVLEDISKFVNPDDESINMDNVEQE</sequence>
<accession>A0A0F9IC23</accession>
<protein>
    <submittedName>
        <fullName evidence="1">Uncharacterized protein</fullName>
    </submittedName>
</protein>
<comment type="caution">
    <text evidence="1">The sequence shown here is derived from an EMBL/GenBank/DDBJ whole genome shotgun (WGS) entry which is preliminary data.</text>
</comment>
<proteinExistence type="predicted"/>